<dbReference type="InterPro" id="IPR049449">
    <property type="entry name" value="TesB_ACOT8-like_N"/>
</dbReference>
<accession>A0AAD5PIC7</accession>
<proteinExistence type="predicted"/>
<dbReference type="Pfam" id="PF13622">
    <property type="entry name" value="4HBT_3"/>
    <property type="match status" value="1"/>
</dbReference>
<protein>
    <submittedName>
        <fullName evidence="3">Thioesterase-like superfamily-domain-containing protein</fullName>
    </submittedName>
</protein>
<comment type="caution">
    <text evidence="3">The sequence shown here is derived from an EMBL/GenBank/DDBJ whole genome shotgun (WGS) entry which is preliminary data.</text>
</comment>
<reference evidence="3" key="1">
    <citation type="journal article" date="2022" name="IScience">
        <title>Evolution of zygomycete secretomes and the origins of terrestrial fungal ecologies.</title>
        <authorList>
            <person name="Chang Y."/>
            <person name="Wang Y."/>
            <person name="Mondo S."/>
            <person name="Ahrendt S."/>
            <person name="Andreopoulos W."/>
            <person name="Barry K."/>
            <person name="Beard J."/>
            <person name="Benny G.L."/>
            <person name="Blankenship S."/>
            <person name="Bonito G."/>
            <person name="Cuomo C."/>
            <person name="Desiro A."/>
            <person name="Gervers K.A."/>
            <person name="Hundley H."/>
            <person name="Kuo A."/>
            <person name="LaButti K."/>
            <person name="Lang B.F."/>
            <person name="Lipzen A."/>
            <person name="O'Donnell K."/>
            <person name="Pangilinan J."/>
            <person name="Reynolds N."/>
            <person name="Sandor L."/>
            <person name="Smith M.E."/>
            <person name="Tsang A."/>
            <person name="Grigoriev I.V."/>
            <person name="Stajich J.E."/>
            <person name="Spatafora J.W."/>
        </authorList>
    </citation>
    <scope>NUCLEOTIDE SEQUENCE</scope>
    <source>
        <strain evidence="3">RSA 2281</strain>
    </source>
</reference>
<dbReference type="InterPro" id="IPR052389">
    <property type="entry name" value="Sec_Metab_Biosynth-Assoc"/>
</dbReference>
<dbReference type="Proteomes" id="UP001209540">
    <property type="component" value="Unassembled WGS sequence"/>
</dbReference>
<sequence length="303" mass="34584">MEPPFEFDKVTENRYLGDLPTTSVYSGYLNGRWAARGIILSGYLASTMTKVAMQQYPGRHPINVNTFYVNPGTEGPFIVELEKIKGNSKGMCTYITRLKQLQGANSSMKPLDTLEAYNPNDYVIKNFAVINMSGAKPEQGYSHPSPEKYKTVPIENMVQLPSECEGDTTLRMYHDINRSDSPHVNHYAFEFADGRPVDNLALVYFFDMYMDPFSPLMNKNAPDQVHKGWKPTLHYEVQFKNPIKKPIRRAYLVYTIPNVIHGRFDMDGSVYNEEGELLATTRHQLRIIPRKEKQVPASSESKL</sequence>
<organism evidence="3 4">
    <name type="scientific">Phascolomyces articulosus</name>
    <dbReference type="NCBI Taxonomy" id="60185"/>
    <lineage>
        <taxon>Eukaryota</taxon>
        <taxon>Fungi</taxon>
        <taxon>Fungi incertae sedis</taxon>
        <taxon>Mucoromycota</taxon>
        <taxon>Mucoromycotina</taxon>
        <taxon>Mucoromycetes</taxon>
        <taxon>Mucorales</taxon>
        <taxon>Lichtheimiaceae</taxon>
        <taxon>Phascolomyces</taxon>
    </lineage>
</organism>
<dbReference type="Gene3D" id="2.40.160.210">
    <property type="entry name" value="Acyl-CoA thioesterase, double hotdog domain"/>
    <property type="match status" value="1"/>
</dbReference>
<dbReference type="InterPro" id="IPR042171">
    <property type="entry name" value="Acyl-CoA_hotdog"/>
</dbReference>
<dbReference type="PANTHER" id="PTHR38110">
    <property type="entry name" value="CHROMOSOME 23, WHOLE GENOME SHOTGUN SEQUENCE"/>
    <property type="match status" value="1"/>
</dbReference>
<dbReference type="SUPFAM" id="SSF54637">
    <property type="entry name" value="Thioesterase/thiol ester dehydrase-isomerase"/>
    <property type="match status" value="1"/>
</dbReference>
<dbReference type="PANTHER" id="PTHR38110:SF1">
    <property type="entry name" value="THIOESTERASE DOMAIN-CONTAINING PROTEIN"/>
    <property type="match status" value="1"/>
</dbReference>
<dbReference type="Pfam" id="PF20789">
    <property type="entry name" value="4HBT_3C"/>
    <property type="match status" value="1"/>
</dbReference>
<dbReference type="AlphaFoldDB" id="A0AAD5PIC7"/>
<feature type="domain" description="Acyl-CoA thioesterase-like C-terminal" evidence="2">
    <location>
        <begin position="189"/>
        <end position="286"/>
    </location>
</feature>
<evidence type="ECO:0000313" key="3">
    <source>
        <dbReference type="EMBL" id="KAI9274840.1"/>
    </source>
</evidence>
<evidence type="ECO:0000259" key="1">
    <source>
        <dbReference type="Pfam" id="PF13622"/>
    </source>
</evidence>
<name>A0AAD5PIC7_9FUNG</name>
<dbReference type="EMBL" id="JAIXMP010000004">
    <property type="protein sequence ID" value="KAI9274840.1"/>
    <property type="molecule type" value="Genomic_DNA"/>
</dbReference>
<evidence type="ECO:0000259" key="2">
    <source>
        <dbReference type="Pfam" id="PF20789"/>
    </source>
</evidence>
<feature type="domain" description="Acyl-CoA thioesterase-like N-terminal HotDog" evidence="1">
    <location>
        <begin position="31"/>
        <end position="87"/>
    </location>
</feature>
<evidence type="ECO:0000313" key="4">
    <source>
        <dbReference type="Proteomes" id="UP001209540"/>
    </source>
</evidence>
<gene>
    <name evidence="3" type="ORF">BDA99DRAFT_498724</name>
</gene>
<dbReference type="InterPro" id="IPR049450">
    <property type="entry name" value="ACOT8-like_C"/>
</dbReference>
<keyword evidence="4" id="KW-1185">Reference proteome</keyword>
<reference evidence="3" key="2">
    <citation type="submission" date="2023-02" db="EMBL/GenBank/DDBJ databases">
        <authorList>
            <consortium name="DOE Joint Genome Institute"/>
            <person name="Mondo S.J."/>
            <person name="Chang Y."/>
            <person name="Wang Y."/>
            <person name="Ahrendt S."/>
            <person name="Andreopoulos W."/>
            <person name="Barry K."/>
            <person name="Beard J."/>
            <person name="Benny G.L."/>
            <person name="Blankenship S."/>
            <person name="Bonito G."/>
            <person name="Cuomo C."/>
            <person name="Desiro A."/>
            <person name="Gervers K.A."/>
            <person name="Hundley H."/>
            <person name="Kuo A."/>
            <person name="LaButti K."/>
            <person name="Lang B.F."/>
            <person name="Lipzen A."/>
            <person name="O'Donnell K."/>
            <person name="Pangilinan J."/>
            <person name="Reynolds N."/>
            <person name="Sandor L."/>
            <person name="Smith M.W."/>
            <person name="Tsang A."/>
            <person name="Grigoriev I.V."/>
            <person name="Stajich J.E."/>
            <person name="Spatafora J.W."/>
        </authorList>
    </citation>
    <scope>NUCLEOTIDE SEQUENCE</scope>
    <source>
        <strain evidence="3">RSA 2281</strain>
    </source>
</reference>
<dbReference type="InterPro" id="IPR029069">
    <property type="entry name" value="HotDog_dom_sf"/>
</dbReference>